<feature type="transmembrane region" description="Helical" evidence="1">
    <location>
        <begin position="339"/>
        <end position="361"/>
    </location>
</feature>
<keyword evidence="1" id="KW-0472">Membrane</keyword>
<feature type="transmembrane region" description="Helical" evidence="1">
    <location>
        <begin position="28"/>
        <end position="49"/>
    </location>
</feature>
<dbReference type="Proteomes" id="UP000192739">
    <property type="component" value="Unassembled WGS sequence"/>
</dbReference>
<gene>
    <name evidence="3" type="ORF">BST27_06950</name>
</gene>
<keyword evidence="1" id="KW-0812">Transmembrane</keyword>
<feature type="transmembrane region" description="Helical" evidence="1">
    <location>
        <begin position="69"/>
        <end position="91"/>
    </location>
</feature>
<sequence>MPVTKPFGLASRELVNATRADRDRAVDVARLAALVVVMFGHCALLLATIDSSGVRIGNLLGELPALQPVTWLVQVMPLFFFAGGAAGAYGWRVGTPWGIWLFTRAQRLCRPAFWYLAVWVAALAVAGMTLGPESAAALGRECVALLWFLGVYLVVLASVPTLTRLRTGRGVAAVVVSLLACAAVVDGIRLAVGTAESGVVNFLIVWLIPVAFGVAYARRLIGMRAALAAAVAAFTGQVLLAGHGPYDVSLVVTGAERVSNVSPPTLLLALHCTWMSCVFVAAAGAVRRWAARPRVWGIVAMGNGGAMTLYLWHIPAIAIAAFGLHALGFDAYNVHAPGFWSLLALRAVVFAVVMAVAFRLLTPLEHRSLPWWDGSVSVSGAGRVRSLLAGALICVAGVALVLLAKNGLSGFAGFAALGCFLVATATARLAAARQSPSDQASLGPNVPRALDVP</sequence>
<reference evidence="3 4" key="1">
    <citation type="submission" date="2017-02" db="EMBL/GenBank/DDBJ databases">
        <title>The new phylogeny of genus Mycobacterium.</title>
        <authorList>
            <person name="Tortoli E."/>
            <person name="Trovato A."/>
            <person name="Cirillo D.M."/>
        </authorList>
    </citation>
    <scope>NUCLEOTIDE SEQUENCE [LARGE SCALE GENOMIC DNA]</scope>
    <source>
        <strain evidence="3 4">DSM 44049</strain>
    </source>
</reference>
<accession>A0A1E3SKC2</accession>
<feature type="domain" description="Acyltransferase 3" evidence="2">
    <location>
        <begin position="25"/>
        <end position="356"/>
    </location>
</feature>
<evidence type="ECO:0000313" key="3">
    <source>
        <dbReference type="EMBL" id="ORB09038.1"/>
    </source>
</evidence>
<dbReference type="STRING" id="28445.BHQ20_06350"/>
<keyword evidence="3" id="KW-0808">Transferase</keyword>
<dbReference type="InterPro" id="IPR002656">
    <property type="entry name" value="Acyl_transf_3_dom"/>
</dbReference>
<evidence type="ECO:0000259" key="2">
    <source>
        <dbReference type="Pfam" id="PF01757"/>
    </source>
</evidence>
<keyword evidence="4" id="KW-1185">Reference proteome</keyword>
<evidence type="ECO:0000313" key="4">
    <source>
        <dbReference type="Proteomes" id="UP000192739"/>
    </source>
</evidence>
<comment type="caution">
    <text evidence="3">The sequence shown here is derived from an EMBL/GenBank/DDBJ whole genome shotgun (WGS) entry which is preliminary data.</text>
</comment>
<feature type="transmembrane region" description="Helical" evidence="1">
    <location>
        <begin position="112"/>
        <end position="131"/>
    </location>
</feature>
<keyword evidence="1" id="KW-1133">Transmembrane helix</keyword>
<feature type="transmembrane region" description="Helical" evidence="1">
    <location>
        <begin position="307"/>
        <end position="327"/>
    </location>
</feature>
<dbReference type="OrthoDB" id="8206682at2"/>
<protein>
    <submittedName>
        <fullName evidence="3">Acetyltransferase</fullName>
    </submittedName>
</protein>
<dbReference type="Pfam" id="PF01757">
    <property type="entry name" value="Acyl_transf_3"/>
    <property type="match status" value="1"/>
</dbReference>
<dbReference type="RefSeq" id="WP_069418319.1">
    <property type="nucleotide sequence ID" value="NZ_CBCRZH010000035.1"/>
</dbReference>
<feature type="transmembrane region" description="Helical" evidence="1">
    <location>
        <begin position="410"/>
        <end position="431"/>
    </location>
</feature>
<dbReference type="GO" id="GO:0016747">
    <property type="term" value="F:acyltransferase activity, transferring groups other than amino-acyl groups"/>
    <property type="evidence" value="ECO:0007669"/>
    <property type="project" value="InterPro"/>
</dbReference>
<feature type="transmembrane region" description="Helical" evidence="1">
    <location>
        <begin position="171"/>
        <end position="192"/>
    </location>
</feature>
<feature type="transmembrane region" description="Helical" evidence="1">
    <location>
        <begin position="225"/>
        <end position="246"/>
    </location>
</feature>
<dbReference type="EMBL" id="MVHT01000012">
    <property type="protein sequence ID" value="ORB09038.1"/>
    <property type="molecule type" value="Genomic_DNA"/>
</dbReference>
<feature type="transmembrane region" description="Helical" evidence="1">
    <location>
        <begin position="266"/>
        <end position="286"/>
    </location>
</feature>
<name>A0A1E3SKC2_MYCIE</name>
<evidence type="ECO:0000256" key="1">
    <source>
        <dbReference type="SAM" id="Phobius"/>
    </source>
</evidence>
<organism evidence="3 4">
    <name type="scientific">Mycobacterium intermedium</name>
    <dbReference type="NCBI Taxonomy" id="28445"/>
    <lineage>
        <taxon>Bacteria</taxon>
        <taxon>Bacillati</taxon>
        <taxon>Actinomycetota</taxon>
        <taxon>Actinomycetes</taxon>
        <taxon>Mycobacteriales</taxon>
        <taxon>Mycobacteriaceae</taxon>
        <taxon>Mycobacterium</taxon>
        <taxon>Mycobacterium simiae complex</taxon>
    </lineage>
</organism>
<feature type="transmembrane region" description="Helical" evidence="1">
    <location>
        <begin position="198"/>
        <end position="218"/>
    </location>
</feature>
<dbReference type="AlphaFoldDB" id="A0A1E3SKC2"/>
<proteinExistence type="predicted"/>
<feature type="transmembrane region" description="Helical" evidence="1">
    <location>
        <begin position="382"/>
        <end position="404"/>
    </location>
</feature>
<feature type="transmembrane region" description="Helical" evidence="1">
    <location>
        <begin position="137"/>
        <end position="159"/>
    </location>
</feature>